<keyword evidence="8 10" id="KW-0975">Bacterial flagellum</keyword>
<keyword evidence="11" id="KW-0282">Flagellum</keyword>
<organism evidence="11">
    <name type="scientific">Halalkalibacterium halodurans</name>
    <name type="common">Bacillus halodurans</name>
    <dbReference type="NCBI Taxonomy" id="86665"/>
    <lineage>
        <taxon>Bacteria</taxon>
        <taxon>Bacillati</taxon>
        <taxon>Bacillota</taxon>
        <taxon>Bacilli</taxon>
        <taxon>Bacillales</taxon>
        <taxon>Bacillaceae</taxon>
        <taxon>Halalkalibacterium (ex Joshi et al. 2022)</taxon>
    </lineage>
</organism>
<evidence type="ECO:0000256" key="6">
    <source>
        <dbReference type="ARBA" id="ARBA00022989"/>
    </source>
</evidence>
<dbReference type="Pfam" id="PF01311">
    <property type="entry name" value="Bac_export_1"/>
    <property type="match status" value="1"/>
</dbReference>
<dbReference type="GO" id="GO:0006605">
    <property type="term" value="P:protein targeting"/>
    <property type="evidence" value="ECO:0007669"/>
    <property type="project" value="UniProtKB-UniRule"/>
</dbReference>
<comment type="subcellular location">
    <subcellularLocation>
        <location evidence="10">Cell membrane</location>
        <topology evidence="10">Multi-pass membrane protein</topology>
    </subcellularLocation>
    <subcellularLocation>
        <location evidence="10">Bacterial flagellum basal body</location>
    </subcellularLocation>
</comment>
<sequence>MVDWIQLLPMFLLVFVRMLAFLMTMPLFSYRNIPAMFKVGIALFLAWILTFSLEPEIILFDGTYVILIMKEVLVGLMVGLIAMVLLYAIQAAGAFIDVQIGFLIANIVDPQTGAQSPLIGSYLYTFALLFMLATNGHHLLIDGMYYSYQFIPLNQPFLNVSDENMIELIATTLNTMFIIAFQMAFPLVGSLFLVDVALGMVSRAVPQMNVFVVGMPLKILVGLPLLMIFMGVFFMSVSYLFERMLETMRAMMAILGGT</sequence>
<evidence type="ECO:0000256" key="5">
    <source>
        <dbReference type="ARBA" id="ARBA00022692"/>
    </source>
</evidence>
<keyword evidence="11" id="KW-0966">Cell projection</keyword>
<dbReference type="PRINTS" id="PR00953">
    <property type="entry name" value="TYPE3IMRPROT"/>
</dbReference>
<dbReference type="GeneID" id="87597960"/>
<evidence type="ECO:0000256" key="10">
    <source>
        <dbReference type="RuleBase" id="RU362071"/>
    </source>
</evidence>
<evidence type="ECO:0000256" key="2">
    <source>
        <dbReference type="ARBA" id="ARBA00009772"/>
    </source>
</evidence>
<dbReference type="GO" id="GO:0009425">
    <property type="term" value="C:bacterial-type flagellum basal body"/>
    <property type="evidence" value="ECO:0007669"/>
    <property type="project" value="UniProtKB-SubCell"/>
</dbReference>
<feature type="transmembrane region" description="Helical" evidence="10">
    <location>
        <begin position="35"/>
        <end position="53"/>
    </location>
</feature>
<dbReference type="GO" id="GO:0005886">
    <property type="term" value="C:plasma membrane"/>
    <property type="evidence" value="ECO:0007669"/>
    <property type="project" value="UniProtKB-SubCell"/>
</dbReference>
<feature type="transmembrane region" description="Helical" evidence="10">
    <location>
        <begin position="175"/>
        <end position="199"/>
    </location>
</feature>
<feature type="transmembrane region" description="Helical" evidence="10">
    <location>
        <begin position="7"/>
        <end position="29"/>
    </location>
</feature>
<comment type="function">
    <text evidence="1 10">Role in flagellar biosynthesis.</text>
</comment>
<evidence type="ECO:0000256" key="9">
    <source>
        <dbReference type="NCBIfam" id="TIGR01400"/>
    </source>
</evidence>
<keyword evidence="5 10" id="KW-0812">Transmembrane</keyword>
<protein>
    <recommendedName>
        <fullName evidence="3 9">Flagellar biosynthetic protein FliR</fullName>
    </recommendedName>
</protein>
<evidence type="ECO:0000256" key="1">
    <source>
        <dbReference type="ARBA" id="ARBA00002578"/>
    </source>
</evidence>
<feature type="transmembrane region" description="Helical" evidence="10">
    <location>
        <begin position="65"/>
        <end position="89"/>
    </location>
</feature>
<evidence type="ECO:0000256" key="8">
    <source>
        <dbReference type="ARBA" id="ARBA00023143"/>
    </source>
</evidence>
<reference evidence="11" key="1">
    <citation type="submission" date="2015-08" db="EMBL/GenBank/DDBJ databases">
        <title>Complete DNA Sequence of Pseudomonas syringae pv. actinidiae, the Causal Agent of Kiwifruit Canker Disease.</title>
        <authorList>
            <person name="Rikkerink E.H.A."/>
            <person name="Fineran P.C."/>
        </authorList>
    </citation>
    <scope>NUCLEOTIDE SEQUENCE</scope>
    <source>
        <strain evidence="11">DSM 13666</strain>
    </source>
</reference>
<feature type="transmembrane region" description="Helical" evidence="10">
    <location>
        <begin position="122"/>
        <end position="141"/>
    </location>
</feature>
<evidence type="ECO:0000256" key="7">
    <source>
        <dbReference type="ARBA" id="ARBA00023136"/>
    </source>
</evidence>
<dbReference type="InterPro" id="IPR002010">
    <property type="entry name" value="T3SS_IM_R"/>
</dbReference>
<dbReference type="GO" id="GO:0044780">
    <property type="term" value="P:bacterial-type flagellum assembly"/>
    <property type="evidence" value="ECO:0007669"/>
    <property type="project" value="UniProtKB-UniRule"/>
</dbReference>
<accession>A0A0M0KJI2</accession>
<dbReference type="EMBL" id="LILD01000001">
    <property type="protein sequence ID" value="KOO38777.1"/>
    <property type="molecule type" value="Genomic_DNA"/>
</dbReference>
<keyword evidence="6 10" id="KW-1133">Transmembrane helix</keyword>
<name>A0A0M0KJI2_ALKHA</name>
<keyword evidence="7 10" id="KW-0472">Membrane</keyword>
<keyword evidence="11" id="KW-0969">Cilium</keyword>
<dbReference type="InterPro" id="IPR006303">
    <property type="entry name" value="FliR"/>
</dbReference>
<gene>
    <name evidence="11" type="ORF">AMD02_07790</name>
</gene>
<dbReference type="RefSeq" id="WP_053430955.1">
    <property type="nucleotide sequence ID" value="NZ_CP040441.1"/>
</dbReference>
<comment type="caution">
    <text evidence="11">The sequence shown here is derived from an EMBL/GenBank/DDBJ whole genome shotgun (WGS) entry which is preliminary data.</text>
</comment>
<dbReference type="PANTHER" id="PTHR30065">
    <property type="entry name" value="FLAGELLAR BIOSYNTHETIC PROTEIN FLIR"/>
    <property type="match status" value="1"/>
</dbReference>
<proteinExistence type="inferred from homology"/>
<dbReference type="PATRIC" id="fig|136160.3.peg.1885"/>
<comment type="similarity">
    <text evidence="2 10">Belongs to the FliR/MopE/SpaR family.</text>
</comment>
<evidence type="ECO:0000256" key="3">
    <source>
        <dbReference type="ARBA" id="ARBA00021717"/>
    </source>
</evidence>
<keyword evidence="4 10" id="KW-1003">Cell membrane</keyword>
<evidence type="ECO:0000313" key="11">
    <source>
        <dbReference type="EMBL" id="KOO38777.1"/>
    </source>
</evidence>
<dbReference type="AlphaFoldDB" id="A0A0M0KJI2"/>
<feature type="transmembrane region" description="Helical" evidence="10">
    <location>
        <begin position="219"/>
        <end position="241"/>
    </location>
</feature>
<dbReference type="PANTHER" id="PTHR30065:SF1">
    <property type="entry name" value="SURFACE PRESENTATION OF ANTIGENS PROTEIN SPAR"/>
    <property type="match status" value="1"/>
</dbReference>
<evidence type="ECO:0000256" key="4">
    <source>
        <dbReference type="ARBA" id="ARBA00022475"/>
    </source>
</evidence>
<dbReference type="NCBIfam" id="TIGR01400">
    <property type="entry name" value="fliR"/>
    <property type="match status" value="1"/>
</dbReference>